<dbReference type="Proteomes" id="UP001153620">
    <property type="component" value="Chromosome 3"/>
</dbReference>
<dbReference type="Gene3D" id="1.10.238.270">
    <property type="match status" value="1"/>
</dbReference>
<gene>
    <name evidence="6" type="ORF">CHIRRI_LOCUS9954</name>
</gene>
<keyword evidence="5" id="KW-0732">Signal</keyword>
<keyword evidence="3" id="KW-0813">Transport</keyword>
<evidence type="ECO:0000313" key="6">
    <source>
        <dbReference type="EMBL" id="CAG9807104.1"/>
    </source>
</evidence>
<evidence type="ECO:0000256" key="5">
    <source>
        <dbReference type="SAM" id="SignalP"/>
    </source>
</evidence>
<protein>
    <submittedName>
        <fullName evidence="6">Uncharacterized protein</fullName>
    </submittedName>
</protein>
<organism evidence="6 7">
    <name type="scientific">Chironomus riparius</name>
    <dbReference type="NCBI Taxonomy" id="315576"/>
    <lineage>
        <taxon>Eukaryota</taxon>
        <taxon>Metazoa</taxon>
        <taxon>Ecdysozoa</taxon>
        <taxon>Arthropoda</taxon>
        <taxon>Hexapoda</taxon>
        <taxon>Insecta</taxon>
        <taxon>Pterygota</taxon>
        <taxon>Neoptera</taxon>
        <taxon>Endopterygota</taxon>
        <taxon>Diptera</taxon>
        <taxon>Nematocera</taxon>
        <taxon>Chironomoidea</taxon>
        <taxon>Chironomidae</taxon>
        <taxon>Chironominae</taxon>
        <taxon>Chironomus</taxon>
    </lineage>
</organism>
<reference evidence="6" key="2">
    <citation type="submission" date="2022-10" db="EMBL/GenBank/DDBJ databases">
        <authorList>
            <consortium name="ENA_rothamsted_submissions"/>
            <consortium name="culmorum"/>
            <person name="King R."/>
        </authorList>
    </citation>
    <scope>NUCLEOTIDE SEQUENCE</scope>
</reference>
<dbReference type="EMBL" id="OU895879">
    <property type="protein sequence ID" value="CAG9807104.1"/>
    <property type="molecule type" value="Genomic_DNA"/>
</dbReference>
<reference evidence="6" key="1">
    <citation type="submission" date="2022-01" db="EMBL/GenBank/DDBJ databases">
        <authorList>
            <person name="King R."/>
        </authorList>
    </citation>
    <scope>NUCLEOTIDE SEQUENCE</scope>
</reference>
<keyword evidence="7" id="KW-1185">Reference proteome</keyword>
<feature type="signal peptide" evidence="5">
    <location>
        <begin position="1"/>
        <end position="19"/>
    </location>
</feature>
<comment type="subcellular location">
    <subcellularLocation>
        <location evidence="1">Secreted</location>
    </subcellularLocation>
</comment>
<accession>A0A9N9WVI8</accession>
<feature type="chain" id="PRO_5040315229" evidence="5">
    <location>
        <begin position="20"/>
        <end position="185"/>
    </location>
</feature>
<keyword evidence="4" id="KW-0964">Secreted</keyword>
<proteinExistence type="inferred from homology"/>
<evidence type="ECO:0000313" key="7">
    <source>
        <dbReference type="Proteomes" id="UP001153620"/>
    </source>
</evidence>
<evidence type="ECO:0000256" key="2">
    <source>
        <dbReference type="ARBA" id="ARBA00008098"/>
    </source>
</evidence>
<evidence type="ECO:0000256" key="4">
    <source>
        <dbReference type="ARBA" id="ARBA00022525"/>
    </source>
</evidence>
<dbReference type="PANTHER" id="PTHR21066">
    <property type="entry name" value="ODORANT-BINDING PROTEIN 59A-RELATED"/>
    <property type="match status" value="1"/>
</dbReference>
<dbReference type="PANTHER" id="PTHR21066:SF15">
    <property type="entry name" value="GH25962P-RELATED"/>
    <property type="match status" value="1"/>
</dbReference>
<dbReference type="InterPro" id="IPR052295">
    <property type="entry name" value="Odorant-binding_protein"/>
</dbReference>
<name>A0A9N9WVI8_9DIPT</name>
<dbReference type="AlphaFoldDB" id="A0A9N9WVI8"/>
<evidence type="ECO:0000256" key="3">
    <source>
        <dbReference type="ARBA" id="ARBA00022448"/>
    </source>
</evidence>
<dbReference type="GO" id="GO:0005576">
    <property type="term" value="C:extracellular region"/>
    <property type="evidence" value="ECO:0007669"/>
    <property type="project" value="UniProtKB-SubCell"/>
</dbReference>
<comment type="similarity">
    <text evidence="2">Belongs to the PBP/GOBP family.</text>
</comment>
<sequence>MKNLIIIVFISTVLQAVVSDVSNDKCGVWMKMNTMKRCCDIPDLIEEDKVRQLYKNNNLTLCALHEKMSEVLNIKTFDKTAYKSYLKKVINESEWQSIFDKSVDSCMDFVPKILPSFAKTYNMAEEGCGLKLTLSMFCWTTFAFLECPAKHFTDSSKCKESREIIKECQQNPDEIIKVFNSWSKQ</sequence>
<evidence type="ECO:0000256" key="1">
    <source>
        <dbReference type="ARBA" id="ARBA00004613"/>
    </source>
</evidence>